<protein>
    <submittedName>
        <fullName evidence="1">Uncharacterized protein</fullName>
    </submittedName>
</protein>
<gene>
    <name evidence="1" type="ORF">N656DRAFT_11300</name>
</gene>
<reference evidence="1" key="2">
    <citation type="submission" date="2023-05" db="EMBL/GenBank/DDBJ databases">
        <authorList>
            <consortium name="Lawrence Berkeley National Laboratory"/>
            <person name="Steindorff A."/>
            <person name="Hensen N."/>
            <person name="Bonometti L."/>
            <person name="Westerberg I."/>
            <person name="Brannstrom I.O."/>
            <person name="Guillou S."/>
            <person name="Cros-Aarteil S."/>
            <person name="Calhoun S."/>
            <person name="Haridas S."/>
            <person name="Kuo A."/>
            <person name="Mondo S."/>
            <person name="Pangilinan J."/>
            <person name="Riley R."/>
            <person name="Labutti K."/>
            <person name="Andreopoulos B."/>
            <person name="Lipzen A."/>
            <person name="Chen C."/>
            <person name="Yanf M."/>
            <person name="Daum C."/>
            <person name="Ng V."/>
            <person name="Clum A."/>
            <person name="Ohm R."/>
            <person name="Martin F."/>
            <person name="Silar P."/>
            <person name="Natvig D."/>
            <person name="Lalanne C."/>
            <person name="Gautier V."/>
            <person name="Ament-Velasquez S.L."/>
            <person name="Kruys A."/>
            <person name="Hutchinson M.I."/>
            <person name="Powell A.J."/>
            <person name="Barry K."/>
            <person name="Miller A.N."/>
            <person name="Grigoriev I.V."/>
            <person name="Debuchy R."/>
            <person name="Gladieux P."/>
            <person name="Thoren M.H."/>
            <person name="Johannesson H."/>
        </authorList>
    </citation>
    <scope>NUCLEOTIDE SEQUENCE</scope>
    <source>
        <strain evidence="1">CBS 508.74</strain>
    </source>
</reference>
<keyword evidence="2" id="KW-1185">Reference proteome</keyword>
<dbReference type="RefSeq" id="XP_064674678.1">
    <property type="nucleotide sequence ID" value="XM_064808517.1"/>
</dbReference>
<dbReference type="AlphaFoldDB" id="A0AAN6TMB0"/>
<dbReference type="EMBL" id="MU853332">
    <property type="protein sequence ID" value="KAK4117108.1"/>
    <property type="molecule type" value="Genomic_DNA"/>
</dbReference>
<organism evidence="1 2">
    <name type="scientific">Canariomyces notabilis</name>
    <dbReference type="NCBI Taxonomy" id="2074819"/>
    <lineage>
        <taxon>Eukaryota</taxon>
        <taxon>Fungi</taxon>
        <taxon>Dikarya</taxon>
        <taxon>Ascomycota</taxon>
        <taxon>Pezizomycotina</taxon>
        <taxon>Sordariomycetes</taxon>
        <taxon>Sordariomycetidae</taxon>
        <taxon>Sordariales</taxon>
        <taxon>Chaetomiaceae</taxon>
        <taxon>Canariomyces</taxon>
    </lineage>
</organism>
<sequence length="73" mass="8544">MRTTLLYEKVTRMCRFIIGEVVRSARQVAEMGRCYHCYGARLHRAHHHHDPPLSTSTKLVYSINSMLPQTHLH</sequence>
<dbReference type="Proteomes" id="UP001302812">
    <property type="component" value="Unassembled WGS sequence"/>
</dbReference>
<accession>A0AAN6TMB0</accession>
<evidence type="ECO:0000313" key="1">
    <source>
        <dbReference type="EMBL" id="KAK4117108.1"/>
    </source>
</evidence>
<proteinExistence type="predicted"/>
<dbReference type="GeneID" id="89932640"/>
<evidence type="ECO:0000313" key="2">
    <source>
        <dbReference type="Proteomes" id="UP001302812"/>
    </source>
</evidence>
<comment type="caution">
    <text evidence="1">The sequence shown here is derived from an EMBL/GenBank/DDBJ whole genome shotgun (WGS) entry which is preliminary data.</text>
</comment>
<name>A0AAN6TMB0_9PEZI</name>
<reference evidence="1" key="1">
    <citation type="journal article" date="2023" name="Mol. Phylogenet. Evol.">
        <title>Genome-scale phylogeny and comparative genomics of the fungal order Sordariales.</title>
        <authorList>
            <person name="Hensen N."/>
            <person name="Bonometti L."/>
            <person name="Westerberg I."/>
            <person name="Brannstrom I.O."/>
            <person name="Guillou S."/>
            <person name="Cros-Aarteil S."/>
            <person name="Calhoun S."/>
            <person name="Haridas S."/>
            <person name="Kuo A."/>
            <person name="Mondo S."/>
            <person name="Pangilinan J."/>
            <person name="Riley R."/>
            <person name="LaButti K."/>
            <person name="Andreopoulos B."/>
            <person name="Lipzen A."/>
            <person name="Chen C."/>
            <person name="Yan M."/>
            <person name="Daum C."/>
            <person name="Ng V."/>
            <person name="Clum A."/>
            <person name="Steindorff A."/>
            <person name="Ohm R.A."/>
            <person name="Martin F."/>
            <person name="Silar P."/>
            <person name="Natvig D.O."/>
            <person name="Lalanne C."/>
            <person name="Gautier V."/>
            <person name="Ament-Velasquez S.L."/>
            <person name="Kruys A."/>
            <person name="Hutchinson M.I."/>
            <person name="Powell A.J."/>
            <person name="Barry K."/>
            <person name="Miller A.N."/>
            <person name="Grigoriev I.V."/>
            <person name="Debuchy R."/>
            <person name="Gladieux P."/>
            <person name="Hiltunen Thoren M."/>
            <person name="Johannesson H."/>
        </authorList>
    </citation>
    <scope>NUCLEOTIDE SEQUENCE</scope>
    <source>
        <strain evidence="1">CBS 508.74</strain>
    </source>
</reference>